<dbReference type="PANTHER" id="PTHR31213">
    <property type="entry name" value="OS08G0374000 PROTEIN-RELATED"/>
    <property type="match status" value="1"/>
</dbReference>
<dbReference type="InterPro" id="IPR023393">
    <property type="entry name" value="START-like_dom_sf"/>
</dbReference>
<protein>
    <submittedName>
        <fullName evidence="5">Bet v I type allergen</fullName>
    </submittedName>
</protein>
<dbReference type="GO" id="GO:0004864">
    <property type="term" value="F:protein phosphatase inhibitor activity"/>
    <property type="evidence" value="ECO:0007669"/>
    <property type="project" value="InterPro"/>
</dbReference>
<dbReference type="Gene3D" id="3.30.530.20">
    <property type="match status" value="1"/>
</dbReference>
<evidence type="ECO:0000313" key="5">
    <source>
        <dbReference type="EMBL" id="PON48908.1"/>
    </source>
</evidence>
<dbReference type="Proteomes" id="UP000237000">
    <property type="component" value="Unassembled WGS sequence"/>
</dbReference>
<dbReference type="Pfam" id="PF00407">
    <property type="entry name" value="Bet_v_1"/>
    <property type="match status" value="1"/>
</dbReference>
<dbReference type="InParanoid" id="A0A2P5BJE7"/>
<dbReference type="GO" id="GO:0005737">
    <property type="term" value="C:cytoplasm"/>
    <property type="evidence" value="ECO:0007669"/>
    <property type="project" value="TreeGrafter"/>
</dbReference>
<dbReference type="AlphaFoldDB" id="A0A2P5BJE7"/>
<dbReference type="EMBL" id="JXTC01000510">
    <property type="protein sequence ID" value="PON48908.1"/>
    <property type="molecule type" value="Genomic_DNA"/>
</dbReference>
<evidence type="ECO:0000256" key="1">
    <source>
        <dbReference type="ARBA" id="ARBA00009744"/>
    </source>
</evidence>
<organism evidence="5 6">
    <name type="scientific">Trema orientale</name>
    <name type="common">Charcoal tree</name>
    <name type="synonym">Celtis orientalis</name>
    <dbReference type="NCBI Taxonomy" id="63057"/>
    <lineage>
        <taxon>Eukaryota</taxon>
        <taxon>Viridiplantae</taxon>
        <taxon>Streptophyta</taxon>
        <taxon>Embryophyta</taxon>
        <taxon>Tracheophyta</taxon>
        <taxon>Spermatophyta</taxon>
        <taxon>Magnoliopsida</taxon>
        <taxon>eudicotyledons</taxon>
        <taxon>Gunneridae</taxon>
        <taxon>Pentapetalae</taxon>
        <taxon>rosids</taxon>
        <taxon>fabids</taxon>
        <taxon>Rosales</taxon>
        <taxon>Cannabaceae</taxon>
        <taxon>Trema</taxon>
    </lineage>
</organism>
<dbReference type="FunFam" id="3.30.530.20:FF:000007">
    <property type="entry name" value="Major pollen allergen Bet v 1-A"/>
    <property type="match status" value="1"/>
</dbReference>
<dbReference type="OrthoDB" id="1565598at2759"/>
<keyword evidence="2" id="KW-0611">Plant defense</keyword>
<comment type="caution">
    <text evidence="5">The sequence shown here is derived from an EMBL/GenBank/DDBJ whole genome shotgun (WGS) entry which is preliminary data.</text>
</comment>
<sequence length="167" mass="19274">MTQNPQHMGVTVFKQEFASPVPPHRMFKALILDSHNLVHKLMPQAIQSIDILQGEGGPGTVKQINFAKGARYRYMKHRIDSLDMENYRCKYTLTEGDVLSEEIEYIGYEVEFEKASNGGCVCRMRSEYHTRQGFEINEDEIRIGKERAIGMYRVVEAYLFENPAAYD</sequence>
<dbReference type="GO" id="GO:0038023">
    <property type="term" value="F:signaling receptor activity"/>
    <property type="evidence" value="ECO:0007669"/>
    <property type="project" value="InterPro"/>
</dbReference>
<evidence type="ECO:0000313" key="6">
    <source>
        <dbReference type="Proteomes" id="UP000237000"/>
    </source>
</evidence>
<dbReference type="InterPro" id="IPR024949">
    <property type="entry name" value="Bet_v_I_allergen"/>
</dbReference>
<dbReference type="InterPro" id="IPR000916">
    <property type="entry name" value="Bet_v_I/MLP"/>
</dbReference>
<dbReference type="GO" id="GO:0005634">
    <property type="term" value="C:nucleus"/>
    <property type="evidence" value="ECO:0007669"/>
    <property type="project" value="TreeGrafter"/>
</dbReference>
<dbReference type="InterPro" id="IPR050279">
    <property type="entry name" value="Plant_def-hormone_signal"/>
</dbReference>
<dbReference type="GO" id="GO:0010427">
    <property type="term" value="F:abscisic acid binding"/>
    <property type="evidence" value="ECO:0007669"/>
    <property type="project" value="InterPro"/>
</dbReference>
<name>A0A2P5BJE7_TREOI</name>
<dbReference type="SUPFAM" id="SSF55961">
    <property type="entry name" value="Bet v1-like"/>
    <property type="match status" value="1"/>
</dbReference>
<keyword evidence="3" id="KW-0568">Pathogenesis-related protein</keyword>
<dbReference type="PANTHER" id="PTHR31213:SF157">
    <property type="entry name" value="MAJOR ALLERGEN MAL D 1-LIKE"/>
    <property type="match status" value="1"/>
</dbReference>
<evidence type="ECO:0000259" key="4">
    <source>
        <dbReference type="Pfam" id="PF00407"/>
    </source>
</evidence>
<feature type="domain" description="Bet v I/Major latex protein" evidence="4">
    <location>
        <begin position="8"/>
        <end position="134"/>
    </location>
</feature>
<gene>
    <name evidence="5" type="ORF">TorRG33x02_318980</name>
</gene>
<dbReference type="GO" id="GO:0006952">
    <property type="term" value="P:defense response"/>
    <property type="evidence" value="ECO:0007669"/>
    <property type="project" value="UniProtKB-KW"/>
</dbReference>
<evidence type="ECO:0000256" key="2">
    <source>
        <dbReference type="ARBA" id="ARBA00022821"/>
    </source>
</evidence>
<evidence type="ECO:0000256" key="3">
    <source>
        <dbReference type="ARBA" id="ARBA00023265"/>
    </source>
</evidence>
<comment type="similarity">
    <text evidence="1">Belongs to the BetVI family.</text>
</comment>
<dbReference type="PRINTS" id="PR00634">
    <property type="entry name" value="BETALLERGEN"/>
</dbReference>
<keyword evidence="6" id="KW-1185">Reference proteome</keyword>
<dbReference type="CDD" id="cd07816">
    <property type="entry name" value="Bet_v1-like"/>
    <property type="match status" value="1"/>
</dbReference>
<dbReference type="GO" id="GO:0009738">
    <property type="term" value="P:abscisic acid-activated signaling pathway"/>
    <property type="evidence" value="ECO:0007669"/>
    <property type="project" value="InterPro"/>
</dbReference>
<accession>A0A2P5BJE7</accession>
<proteinExistence type="inferred from homology"/>
<dbReference type="STRING" id="63057.A0A2P5BJE7"/>
<reference evidence="6" key="1">
    <citation type="submission" date="2016-06" db="EMBL/GenBank/DDBJ databases">
        <title>Parallel loss of symbiosis genes in relatives of nitrogen-fixing non-legume Parasponia.</title>
        <authorList>
            <person name="Van Velzen R."/>
            <person name="Holmer R."/>
            <person name="Bu F."/>
            <person name="Rutten L."/>
            <person name="Van Zeijl A."/>
            <person name="Liu W."/>
            <person name="Santuari L."/>
            <person name="Cao Q."/>
            <person name="Sharma T."/>
            <person name="Shen D."/>
            <person name="Roswanjaya Y."/>
            <person name="Wardhani T."/>
            <person name="Kalhor M.S."/>
            <person name="Jansen J."/>
            <person name="Van den Hoogen J."/>
            <person name="Gungor B."/>
            <person name="Hartog M."/>
            <person name="Hontelez J."/>
            <person name="Verver J."/>
            <person name="Yang W.-C."/>
            <person name="Schijlen E."/>
            <person name="Repin R."/>
            <person name="Schilthuizen M."/>
            <person name="Schranz E."/>
            <person name="Heidstra R."/>
            <person name="Miyata K."/>
            <person name="Fedorova E."/>
            <person name="Kohlen W."/>
            <person name="Bisseling T."/>
            <person name="Smit S."/>
            <person name="Geurts R."/>
        </authorList>
    </citation>
    <scope>NUCLEOTIDE SEQUENCE [LARGE SCALE GENOMIC DNA]</scope>
    <source>
        <strain evidence="6">cv. RG33-2</strain>
    </source>
</reference>